<evidence type="ECO:0000313" key="2">
    <source>
        <dbReference type="EMBL" id="OMJ91515.1"/>
    </source>
</evidence>
<comment type="caution">
    <text evidence="2">The sequence shown here is derived from an EMBL/GenBank/DDBJ whole genome shotgun (WGS) entry which is preliminary data.</text>
</comment>
<protein>
    <submittedName>
        <fullName evidence="2">Uncharacterized protein</fullName>
    </submittedName>
</protein>
<gene>
    <name evidence="2" type="ORF">SteCoe_5885</name>
</gene>
<evidence type="ECO:0000313" key="3">
    <source>
        <dbReference type="Proteomes" id="UP000187209"/>
    </source>
</evidence>
<organism evidence="2 3">
    <name type="scientific">Stentor coeruleus</name>
    <dbReference type="NCBI Taxonomy" id="5963"/>
    <lineage>
        <taxon>Eukaryota</taxon>
        <taxon>Sar</taxon>
        <taxon>Alveolata</taxon>
        <taxon>Ciliophora</taxon>
        <taxon>Postciliodesmatophora</taxon>
        <taxon>Heterotrichea</taxon>
        <taxon>Heterotrichida</taxon>
        <taxon>Stentoridae</taxon>
        <taxon>Stentor</taxon>
    </lineage>
</organism>
<keyword evidence="3" id="KW-1185">Reference proteome</keyword>
<dbReference type="AlphaFoldDB" id="A0A1R2CRA1"/>
<dbReference type="EMBL" id="MPUH01000079">
    <property type="protein sequence ID" value="OMJ91515.1"/>
    <property type="molecule type" value="Genomic_DNA"/>
</dbReference>
<name>A0A1R2CRA1_9CILI</name>
<sequence>MNTTNPPQEASLPISNLPLSYSFELEVPCQNELLPPKPSHILHRSCDLSSSKQALFEFLSSDSTDLLNKSPHQSLHEKVKEYKRLISRDSSGSSNHPRNSTGGNESCASEITELSCGQFDQDQDIMENRKCCNCLIS</sequence>
<proteinExistence type="predicted"/>
<dbReference type="Proteomes" id="UP000187209">
    <property type="component" value="Unassembled WGS sequence"/>
</dbReference>
<reference evidence="2 3" key="1">
    <citation type="submission" date="2016-11" db="EMBL/GenBank/DDBJ databases">
        <title>The macronuclear genome of Stentor coeruleus: a giant cell with tiny introns.</title>
        <authorList>
            <person name="Slabodnick M."/>
            <person name="Ruby J.G."/>
            <person name="Reiff S.B."/>
            <person name="Swart E.C."/>
            <person name="Gosai S."/>
            <person name="Prabakaran S."/>
            <person name="Witkowska E."/>
            <person name="Larue G.E."/>
            <person name="Fisher S."/>
            <person name="Freeman R.M."/>
            <person name="Gunawardena J."/>
            <person name="Chu W."/>
            <person name="Stover N.A."/>
            <person name="Gregory B.D."/>
            <person name="Nowacki M."/>
            <person name="Derisi J."/>
            <person name="Roy S.W."/>
            <person name="Marshall W.F."/>
            <person name="Sood P."/>
        </authorList>
    </citation>
    <scope>NUCLEOTIDE SEQUENCE [LARGE SCALE GENOMIC DNA]</scope>
    <source>
        <strain evidence="2">WM001</strain>
    </source>
</reference>
<accession>A0A1R2CRA1</accession>
<feature type="region of interest" description="Disordered" evidence="1">
    <location>
        <begin position="86"/>
        <end position="107"/>
    </location>
</feature>
<evidence type="ECO:0000256" key="1">
    <source>
        <dbReference type="SAM" id="MobiDB-lite"/>
    </source>
</evidence>
<feature type="compositionally biased region" description="Polar residues" evidence="1">
    <location>
        <begin position="88"/>
        <end position="107"/>
    </location>
</feature>